<feature type="domain" description="Luciferase-like" evidence="5">
    <location>
        <begin position="34"/>
        <end position="308"/>
    </location>
</feature>
<dbReference type="GO" id="GO:0004497">
    <property type="term" value="F:monooxygenase activity"/>
    <property type="evidence" value="ECO:0007669"/>
    <property type="project" value="UniProtKB-KW"/>
</dbReference>
<dbReference type="InterPro" id="IPR011251">
    <property type="entry name" value="Luciferase-like_dom"/>
</dbReference>
<dbReference type="HOGENOM" id="CLU_027853_3_0_7"/>
<keyword evidence="4" id="KW-0503">Monooxygenase</keyword>
<gene>
    <name evidence="6" type="ORF">ETSY2_12560</name>
</gene>
<dbReference type="GO" id="GO:0005829">
    <property type="term" value="C:cytosol"/>
    <property type="evidence" value="ECO:0007669"/>
    <property type="project" value="TreeGrafter"/>
</dbReference>
<dbReference type="InterPro" id="IPR050766">
    <property type="entry name" value="Bact_Lucif_Oxidored"/>
</dbReference>
<evidence type="ECO:0000256" key="2">
    <source>
        <dbReference type="ARBA" id="ARBA00022630"/>
    </source>
</evidence>
<dbReference type="AlphaFoldDB" id="W4MAH8"/>
<evidence type="ECO:0000256" key="3">
    <source>
        <dbReference type="ARBA" id="ARBA00023002"/>
    </source>
</evidence>
<evidence type="ECO:0000256" key="1">
    <source>
        <dbReference type="ARBA" id="ARBA00010426"/>
    </source>
</evidence>
<dbReference type="Pfam" id="PF00296">
    <property type="entry name" value="Bac_luciferase"/>
    <property type="match status" value="1"/>
</dbReference>
<keyword evidence="3" id="KW-0560">Oxidoreductase</keyword>
<evidence type="ECO:0000259" key="5">
    <source>
        <dbReference type="Pfam" id="PF00296"/>
    </source>
</evidence>
<evidence type="ECO:0000313" key="6">
    <source>
        <dbReference type="EMBL" id="ETX07203.1"/>
    </source>
</evidence>
<dbReference type="PANTHER" id="PTHR30137">
    <property type="entry name" value="LUCIFERASE-LIKE MONOOXYGENASE"/>
    <property type="match status" value="1"/>
</dbReference>
<organism evidence="6 7">
    <name type="scientific">Candidatus Entotheonella gemina</name>
    <dbReference type="NCBI Taxonomy" id="1429439"/>
    <lineage>
        <taxon>Bacteria</taxon>
        <taxon>Pseudomonadati</taxon>
        <taxon>Nitrospinota/Tectimicrobiota group</taxon>
        <taxon>Candidatus Tectimicrobiota</taxon>
        <taxon>Candidatus Entotheonellia</taxon>
        <taxon>Candidatus Entotheonellales</taxon>
        <taxon>Candidatus Entotheonellaceae</taxon>
        <taxon>Candidatus Entotheonella</taxon>
    </lineage>
</organism>
<sequence>MQVAHFTERPVRYLDEDHVLRNRAYFAVSNAHFDREKAADDYNYYLDEAVYCEELGFDGVALNEHHGNPFCMGNVMNVEASILARITDRVRIILIGNPLPVIKHPLRMAEELAEIDLISRGRLITGWVRGAGSEQFFNNANPAYNREMFNEAHDFIVQAWTKPGPWRYEGKHFHYRHVNPWALPYQQPHPPMWIPGVLSPETARWCAEHRYPYIGLGTALGPTCDLWDIYADEAQKHGYQAGPENFGYLIPTFLAETEEKAQELGRQFAFGGGQNAFSRPEHTLPPGYNSKAAIRRLASAPRGSWLGVSKDKLMQQGSGAHTEDVNFDEVREKLYQGYLRSQENFQTIVGTPATVIPKVKTLLRVLRPGIFIFFSVQGQVSNEDRQTSIRLMAQEVMPAIRDYAQEIELVDPFERTPGSVNLQAETQRAPVVDREPLEELALV</sequence>
<reference evidence="6 7" key="1">
    <citation type="journal article" date="2014" name="Nature">
        <title>An environmental bacterial taxon with a large and distinct metabolic repertoire.</title>
        <authorList>
            <person name="Wilson M.C."/>
            <person name="Mori T."/>
            <person name="Ruckert C."/>
            <person name="Uria A.R."/>
            <person name="Helf M.J."/>
            <person name="Takada K."/>
            <person name="Gernert C."/>
            <person name="Steffens U.A."/>
            <person name="Heycke N."/>
            <person name="Schmitt S."/>
            <person name="Rinke C."/>
            <person name="Helfrich E.J."/>
            <person name="Brachmann A.O."/>
            <person name="Gurgui C."/>
            <person name="Wakimoto T."/>
            <person name="Kracht M."/>
            <person name="Crusemann M."/>
            <person name="Hentschel U."/>
            <person name="Abe I."/>
            <person name="Matsunaga S."/>
            <person name="Kalinowski J."/>
            <person name="Takeyama H."/>
            <person name="Piel J."/>
        </authorList>
    </citation>
    <scope>NUCLEOTIDE SEQUENCE [LARGE SCALE GENOMIC DNA]</scope>
    <source>
        <strain evidence="7">TSY2</strain>
    </source>
</reference>
<keyword evidence="2" id="KW-0285">Flavoprotein</keyword>
<dbReference type="Proteomes" id="UP000019140">
    <property type="component" value="Unassembled WGS sequence"/>
</dbReference>
<evidence type="ECO:0000313" key="7">
    <source>
        <dbReference type="Proteomes" id="UP000019140"/>
    </source>
</evidence>
<proteinExistence type="inferred from homology"/>
<comment type="caution">
    <text evidence="6">The sequence shown here is derived from an EMBL/GenBank/DDBJ whole genome shotgun (WGS) entry which is preliminary data.</text>
</comment>
<comment type="similarity">
    <text evidence="1">Belongs to the bacterial luciferase oxidoreductase family.</text>
</comment>
<dbReference type="InterPro" id="IPR036661">
    <property type="entry name" value="Luciferase-like_sf"/>
</dbReference>
<name>W4MAH8_9BACT</name>
<dbReference type="GO" id="GO:0016705">
    <property type="term" value="F:oxidoreductase activity, acting on paired donors, with incorporation or reduction of molecular oxygen"/>
    <property type="evidence" value="ECO:0007669"/>
    <property type="project" value="InterPro"/>
</dbReference>
<protein>
    <recommendedName>
        <fullName evidence="5">Luciferase-like domain-containing protein</fullName>
    </recommendedName>
</protein>
<dbReference type="SUPFAM" id="SSF51679">
    <property type="entry name" value="Bacterial luciferase-like"/>
    <property type="match status" value="1"/>
</dbReference>
<evidence type="ECO:0000256" key="4">
    <source>
        <dbReference type="ARBA" id="ARBA00023033"/>
    </source>
</evidence>
<dbReference type="EMBL" id="AZHX01000502">
    <property type="protein sequence ID" value="ETX07203.1"/>
    <property type="molecule type" value="Genomic_DNA"/>
</dbReference>
<keyword evidence="7" id="KW-1185">Reference proteome</keyword>
<dbReference type="Gene3D" id="3.20.20.30">
    <property type="entry name" value="Luciferase-like domain"/>
    <property type="match status" value="1"/>
</dbReference>
<accession>W4MAH8</accession>
<dbReference type="PANTHER" id="PTHR30137:SF16">
    <property type="entry name" value="BLL0895 PROTEIN"/>
    <property type="match status" value="1"/>
</dbReference>